<dbReference type="Gene3D" id="2.130.10.10">
    <property type="entry name" value="YVTN repeat-like/Quinoprotein amine dehydrogenase"/>
    <property type="match status" value="1"/>
</dbReference>
<sequence length="56" mass="6188">TLAGHSDRINSVAFSYDSKFLGSASCEKTVKVWKASSGKCWHTLKGHRNCVNDVLF</sequence>
<keyword evidence="2" id="KW-0677">Repeat</keyword>
<protein>
    <recommendedName>
        <fullName evidence="4">Mitochondrial division protein 1</fullName>
    </recommendedName>
</protein>
<evidence type="ECO:0000256" key="4">
    <source>
        <dbReference type="ARBA" id="ARBA00039789"/>
    </source>
</evidence>
<evidence type="ECO:0000256" key="1">
    <source>
        <dbReference type="ARBA" id="ARBA00022574"/>
    </source>
</evidence>
<feature type="repeat" description="WD" evidence="6">
    <location>
        <begin position="2"/>
        <end position="43"/>
    </location>
</feature>
<comment type="function">
    <text evidence="5">Involved in mitochondrial fission. Acts as an adapter protein required to form mitochondrial fission complexes. Formation of these complexes is required to promote constriction and fission of the mitochondrial compartment at a late step in mitochondrial division.</text>
</comment>
<gene>
    <name evidence="7" type="ORF">COCHEDRAFT_1073837</name>
</gene>
<dbReference type="STRING" id="701091.M2SN66"/>
<dbReference type="GO" id="GO:1990234">
    <property type="term" value="C:transferase complex"/>
    <property type="evidence" value="ECO:0007669"/>
    <property type="project" value="UniProtKB-ARBA"/>
</dbReference>
<dbReference type="AlphaFoldDB" id="M2SN66"/>
<dbReference type="PROSITE" id="PS50082">
    <property type="entry name" value="WD_REPEATS_2"/>
    <property type="match status" value="1"/>
</dbReference>
<dbReference type="OMA" id="GSASCEK"/>
<name>M2SN66_COCH5</name>
<reference evidence="7 8" key="1">
    <citation type="journal article" date="2012" name="PLoS Pathog.">
        <title>Diverse lifestyles and strategies of plant pathogenesis encoded in the genomes of eighteen Dothideomycetes fungi.</title>
        <authorList>
            <person name="Ohm R.A."/>
            <person name="Feau N."/>
            <person name="Henrissat B."/>
            <person name="Schoch C.L."/>
            <person name="Horwitz B.A."/>
            <person name="Barry K.W."/>
            <person name="Condon B.J."/>
            <person name="Copeland A.C."/>
            <person name="Dhillon B."/>
            <person name="Glaser F."/>
            <person name="Hesse C.N."/>
            <person name="Kosti I."/>
            <person name="LaButti K."/>
            <person name="Lindquist E.A."/>
            <person name="Lucas S."/>
            <person name="Salamov A.A."/>
            <person name="Bradshaw R.E."/>
            <person name="Ciuffetti L."/>
            <person name="Hamelin R.C."/>
            <person name="Kema G.H.J."/>
            <person name="Lawrence C."/>
            <person name="Scott J.A."/>
            <person name="Spatafora J.W."/>
            <person name="Turgeon B.G."/>
            <person name="de Wit P.J.G.M."/>
            <person name="Zhong S."/>
            <person name="Goodwin S.B."/>
            <person name="Grigoriev I.V."/>
        </authorList>
    </citation>
    <scope>NUCLEOTIDE SEQUENCE [LARGE SCALE GENOMIC DNA]</scope>
    <source>
        <strain evidence="8">C5 / ATCC 48332 / race O</strain>
    </source>
</reference>
<dbReference type="HOGENOM" id="CLU_000288_57_30_1"/>
<dbReference type="InterPro" id="IPR001680">
    <property type="entry name" value="WD40_rpt"/>
</dbReference>
<feature type="non-terminal residue" evidence="7">
    <location>
        <position position="56"/>
    </location>
</feature>
<organism evidence="7 8">
    <name type="scientific">Cochliobolus heterostrophus (strain C5 / ATCC 48332 / race O)</name>
    <name type="common">Southern corn leaf blight fungus</name>
    <name type="synonym">Bipolaris maydis</name>
    <dbReference type="NCBI Taxonomy" id="701091"/>
    <lineage>
        <taxon>Eukaryota</taxon>
        <taxon>Fungi</taxon>
        <taxon>Dikarya</taxon>
        <taxon>Ascomycota</taxon>
        <taxon>Pezizomycotina</taxon>
        <taxon>Dothideomycetes</taxon>
        <taxon>Pleosporomycetidae</taxon>
        <taxon>Pleosporales</taxon>
        <taxon>Pleosporineae</taxon>
        <taxon>Pleosporaceae</taxon>
        <taxon>Bipolaris</taxon>
    </lineage>
</organism>
<dbReference type="PANTHER" id="PTHR22847">
    <property type="entry name" value="WD40 REPEAT PROTEIN"/>
    <property type="match status" value="1"/>
</dbReference>
<dbReference type="PANTHER" id="PTHR22847:SF637">
    <property type="entry name" value="WD REPEAT DOMAIN 5B"/>
    <property type="match status" value="1"/>
</dbReference>
<accession>M2SN66</accession>
<evidence type="ECO:0000313" key="8">
    <source>
        <dbReference type="Proteomes" id="UP000016936"/>
    </source>
</evidence>
<dbReference type="InterPro" id="IPR036322">
    <property type="entry name" value="WD40_repeat_dom_sf"/>
</dbReference>
<evidence type="ECO:0000256" key="2">
    <source>
        <dbReference type="ARBA" id="ARBA00022737"/>
    </source>
</evidence>
<evidence type="ECO:0000256" key="6">
    <source>
        <dbReference type="PROSITE-ProRule" id="PRU00221"/>
    </source>
</evidence>
<dbReference type="EMBL" id="KB445584">
    <property type="protein sequence ID" value="EMD86775.1"/>
    <property type="molecule type" value="Genomic_DNA"/>
</dbReference>
<evidence type="ECO:0000256" key="5">
    <source>
        <dbReference type="ARBA" id="ARBA00043913"/>
    </source>
</evidence>
<proteinExistence type="inferred from homology"/>
<evidence type="ECO:0000256" key="3">
    <source>
        <dbReference type="ARBA" id="ARBA00038415"/>
    </source>
</evidence>
<dbReference type="SUPFAM" id="SSF50978">
    <property type="entry name" value="WD40 repeat-like"/>
    <property type="match status" value="1"/>
</dbReference>
<keyword evidence="8" id="KW-1185">Reference proteome</keyword>
<evidence type="ECO:0000313" key="7">
    <source>
        <dbReference type="EMBL" id="EMD86775.1"/>
    </source>
</evidence>
<dbReference type="Pfam" id="PF00400">
    <property type="entry name" value="WD40"/>
    <property type="match status" value="2"/>
</dbReference>
<dbReference type="PROSITE" id="PS50294">
    <property type="entry name" value="WD_REPEATS_REGION"/>
    <property type="match status" value="1"/>
</dbReference>
<keyword evidence="1 6" id="KW-0853">WD repeat</keyword>
<dbReference type="InterPro" id="IPR015943">
    <property type="entry name" value="WD40/YVTN_repeat-like_dom_sf"/>
</dbReference>
<comment type="similarity">
    <text evidence="3">Belongs to the WD repeat MDV1/CAF4 family.</text>
</comment>
<reference evidence="8" key="2">
    <citation type="journal article" date="2013" name="PLoS Genet.">
        <title>Comparative genome structure, secondary metabolite, and effector coding capacity across Cochliobolus pathogens.</title>
        <authorList>
            <person name="Condon B.J."/>
            <person name="Leng Y."/>
            <person name="Wu D."/>
            <person name="Bushley K.E."/>
            <person name="Ohm R.A."/>
            <person name="Otillar R."/>
            <person name="Martin J."/>
            <person name="Schackwitz W."/>
            <person name="Grimwood J."/>
            <person name="MohdZainudin N."/>
            <person name="Xue C."/>
            <person name="Wang R."/>
            <person name="Manning V.A."/>
            <person name="Dhillon B."/>
            <person name="Tu Z.J."/>
            <person name="Steffenson B.J."/>
            <person name="Salamov A."/>
            <person name="Sun H."/>
            <person name="Lowry S."/>
            <person name="LaButti K."/>
            <person name="Han J."/>
            <person name="Copeland A."/>
            <person name="Lindquist E."/>
            <person name="Barry K."/>
            <person name="Schmutz J."/>
            <person name="Baker S.E."/>
            <person name="Ciuffetti L.M."/>
            <person name="Grigoriev I.V."/>
            <person name="Zhong S."/>
            <person name="Turgeon B.G."/>
        </authorList>
    </citation>
    <scope>NUCLEOTIDE SEQUENCE [LARGE SCALE GENOMIC DNA]</scope>
    <source>
        <strain evidence="8">C5 / ATCC 48332 / race O</strain>
    </source>
</reference>
<feature type="non-terminal residue" evidence="7">
    <location>
        <position position="1"/>
    </location>
</feature>
<dbReference type="OrthoDB" id="538223at2759"/>
<dbReference type="Proteomes" id="UP000016936">
    <property type="component" value="Unassembled WGS sequence"/>
</dbReference>